<dbReference type="EMBL" id="CADCWE010000085">
    <property type="protein sequence ID" value="CAA9535629.1"/>
    <property type="molecule type" value="Genomic_DNA"/>
</dbReference>
<dbReference type="CDD" id="cd00383">
    <property type="entry name" value="trans_reg_C"/>
    <property type="match status" value="1"/>
</dbReference>
<evidence type="ECO:0000256" key="4">
    <source>
        <dbReference type="ARBA" id="ARBA00023125"/>
    </source>
</evidence>
<keyword evidence="3" id="KW-0805">Transcription regulation</keyword>
<dbReference type="SUPFAM" id="SSF52172">
    <property type="entry name" value="CheY-like"/>
    <property type="match status" value="1"/>
</dbReference>
<organism evidence="10">
    <name type="scientific">uncultured Thermomicrobiales bacterium</name>
    <dbReference type="NCBI Taxonomy" id="1645740"/>
    <lineage>
        <taxon>Bacteria</taxon>
        <taxon>Pseudomonadati</taxon>
        <taxon>Thermomicrobiota</taxon>
        <taxon>Thermomicrobia</taxon>
        <taxon>Thermomicrobiales</taxon>
        <taxon>environmental samples</taxon>
    </lineage>
</organism>
<dbReference type="SUPFAM" id="SSF46894">
    <property type="entry name" value="C-terminal effector domain of the bipartite response regulators"/>
    <property type="match status" value="1"/>
</dbReference>
<evidence type="ECO:0000256" key="5">
    <source>
        <dbReference type="ARBA" id="ARBA00023163"/>
    </source>
</evidence>
<sequence>MRRHLILVVDDEPPIVRLVRATLQSAGYAVATAARGEEALALVEAERPDLVVLDLMMPGMDGFETLRRIRAAHPVPVIMLTARAGDADKLKGLQGGADDYVTKPFNPDELAARVAAVLRRTTGVAPAGGRTLLRYPGLEVDLERRRIAVNGEEVRLSKTEWALFEQLAGNVGRVMLHGELLSRIWGPEFRDEAHYLRTWVSRLRAKLEADPAHPAPITTFPGIGYRLEAPPEG</sequence>
<feature type="domain" description="OmpR/PhoB-type" evidence="9">
    <location>
        <begin position="130"/>
        <end position="229"/>
    </location>
</feature>
<evidence type="ECO:0000256" key="6">
    <source>
        <dbReference type="PROSITE-ProRule" id="PRU00169"/>
    </source>
</evidence>
<dbReference type="AlphaFoldDB" id="A0A6J4U132"/>
<keyword evidence="1 6" id="KW-0597">Phosphoprotein</keyword>
<feature type="DNA-binding region" description="OmpR/PhoB-type" evidence="7">
    <location>
        <begin position="130"/>
        <end position="229"/>
    </location>
</feature>
<dbReference type="PANTHER" id="PTHR48111">
    <property type="entry name" value="REGULATOR OF RPOS"/>
    <property type="match status" value="1"/>
</dbReference>
<gene>
    <name evidence="10" type="ORF">AVDCRST_MAG73-1362</name>
</gene>
<dbReference type="Gene3D" id="1.10.10.10">
    <property type="entry name" value="Winged helix-like DNA-binding domain superfamily/Winged helix DNA-binding domain"/>
    <property type="match status" value="1"/>
</dbReference>
<dbReference type="InterPro" id="IPR039420">
    <property type="entry name" value="WalR-like"/>
</dbReference>
<dbReference type="PROSITE" id="PS50110">
    <property type="entry name" value="RESPONSE_REGULATORY"/>
    <property type="match status" value="1"/>
</dbReference>
<keyword evidence="2" id="KW-0902">Two-component regulatory system</keyword>
<dbReference type="InterPro" id="IPR016032">
    <property type="entry name" value="Sig_transdc_resp-reg_C-effctor"/>
</dbReference>
<accession>A0A6J4U132</accession>
<keyword evidence="4 7" id="KW-0238">DNA-binding</keyword>
<dbReference type="PANTHER" id="PTHR48111:SF50">
    <property type="entry name" value="KDP OPERON TRANSCRIPTIONAL REGULATORY PROTEIN KDPE"/>
    <property type="match status" value="1"/>
</dbReference>
<keyword evidence="5" id="KW-0804">Transcription</keyword>
<dbReference type="Gene3D" id="6.10.250.690">
    <property type="match status" value="1"/>
</dbReference>
<protein>
    <submittedName>
        <fullName evidence="10">Two-component transcriptional response regulator, LuxR family</fullName>
    </submittedName>
</protein>
<dbReference type="GO" id="GO:0005829">
    <property type="term" value="C:cytosol"/>
    <property type="evidence" value="ECO:0007669"/>
    <property type="project" value="TreeGrafter"/>
</dbReference>
<dbReference type="InterPro" id="IPR036388">
    <property type="entry name" value="WH-like_DNA-bd_sf"/>
</dbReference>
<proteinExistence type="predicted"/>
<dbReference type="GO" id="GO:0032993">
    <property type="term" value="C:protein-DNA complex"/>
    <property type="evidence" value="ECO:0007669"/>
    <property type="project" value="TreeGrafter"/>
</dbReference>
<evidence type="ECO:0000256" key="1">
    <source>
        <dbReference type="ARBA" id="ARBA00022553"/>
    </source>
</evidence>
<dbReference type="PROSITE" id="PS51755">
    <property type="entry name" value="OMPR_PHOB"/>
    <property type="match status" value="1"/>
</dbReference>
<evidence type="ECO:0000256" key="3">
    <source>
        <dbReference type="ARBA" id="ARBA00023015"/>
    </source>
</evidence>
<name>A0A6J4U132_9BACT</name>
<evidence type="ECO:0000259" key="9">
    <source>
        <dbReference type="PROSITE" id="PS51755"/>
    </source>
</evidence>
<dbReference type="GO" id="GO:0000976">
    <property type="term" value="F:transcription cis-regulatory region binding"/>
    <property type="evidence" value="ECO:0007669"/>
    <property type="project" value="TreeGrafter"/>
</dbReference>
<dbReference type="Pfam" id="PF00486">
    <property type="entry name" value="Trans_reg_C"/>
    <property type="match status" value="1"/>
</dbReference>
<dbReference type="InterPro" id="IPR001789">
    <property type="entry name" value="Sig_transdc_resp-reg_receiver"/>
</dbReference>
<reference evidence="10" key="1">
    <citation type="submission" date="2020-02" db="EMBL/GenBank/DDBJ databases">
        <authorList>
            <person name="Meier V. D."/>
        </authorList>
    </citation>
    <scope>NUCLEOTIDE SEQUENCE</scope>
    <source>
        <strain evidence="10">AVDCRST_MAG73</strain>
    </source>
</reference>
<dbReference type="SMART" id="SM00448">
    <property type="entry name" value="REC"/>
    <property type="match status" value="1"/>
</dbReference>
<dbReference type="GO" id="GO:0006355">
    <property type="term" value="P:regulation of DNA-templated transcription"/>
    <property type="evidence" value="ECO:0007669"/>
    <property type="project" value="InterPro"/>
</dbReference>
<dbReference type="InterPro" id="IPR001867">
    <property type="entry name" value="OmpR/PhoB-type_DNA-bd"/>
</dbReference>
<dbReference type="Gene3D" id="3.40.50.2300">
    <property type="match status" value="1"/>
</dbReference>
<evidence type="ECO:0000256" key="7">
    <source>
        <dbReference type="PROSITE-ProRule" id="PRU01091"/>
    </source>
</evidence>
<dbReference type="SMART" id="SM00862">
    <property type="entry name" value="Trans_reg_C"/>
    <property type="match status" value="1"/>
</dbReference>
<dbReference type="InterPro" id="IPR011006">
    <property type="entry name" value="CheY-like_superfamily"/>
</dbReference>
<dbReference type="GO" id="GO:0000156">
    <property type="term" value="F:phosphorelay response regulator activity"/>
    <property type="evidence" value="ECO:0007669"/>
    <property type="project" value="TreeGrafter"/>
</dbReference>
<evidence type="ECO:0000313" key="10">
    <source>
        <dbReference type="EMBL" id="CAA9535629.1"/>
    </source>
</evidence>
<evidence type="ECO:0000256" key="2">
    <source>
        <dbReference type="ARBA" id="ARBA00023012"/>
    </source>
</evidence>
<feature type="domain" description="Response regulatory" evidence="8">
    <location>
        <begin position="5"/>
        <end position="118"/>
    </location>
</feature>
<dbReference type="FunFam" id="3.40.50.2300:FF:000001">
    <property type="entry name" value="DNA-binding response regulator PhoB"/>
    <property type="match status" value="1"/>
</dbReference>
<dbReference type="Pfam" id="PF00072">
    <property type="entry name" value="Response_reg"/>
    <property type="match status" value="1"/>
</dbReference>
<evidence type="ECO:0000259" key="8">
    <source>
        <dbReference type="PROSITE" id="PS50110"/>
    </source>
</evidence>
<feature type="modified residue" description="4-aspartylphosphate" evidence="6">
    <location>
        <position position="54"/>
    </location>
</feature>